<gene>
    <name evidence="2" type="primary">INPP5A</name>
    <name evidence="2" type="ORF">AOXY_G14674</name>
</gene>
<keyword evidence="3" id="KW-1185">Reference proteome</keyword>
<dbReference type="PANTHER" id="PTHR12997:SF2">
    <property type="entry name" value="INOSITOL POLYPHOSPHATE-5-PHOSPHATASE A"/>
    <property type="match status" value="1"/>
</dbReference>
<dbReference type="SUPFAM" id="SSF56219">
    <property type="entry name" value="DNase I-like"/>
    <property type="match status" value="1"/>
</dbReference>
<sequence>MAVKVVAQGTGILLVTANVGSLFEDPENLQKLWLREFYQTVHTHKPHFIALHCQEVGGKNYEASMSHVDLFVKELLSSDAMKEYNRVRVYLDENYKSLEHFTRHESRPQQIVTGAQKEETLPLRFSVFSKQSIDQCGLTAQK</sequence>
<keyword evidence="1" id="KW-0378">Hydrolase</keyword>
<name>A0AAD8G0T4_ACIOX</name>
<dbReference type="InterPro" id="IPR039737">
    <property type="entry name" value="INPP5A"/>
</dbReference>
<dbReference type="InterPro" id="IPR036691">
    <property type="entry name" value="Endo/exonu/phosph_ase_sf"/>
</dbReference>
<protein>
    <submittedName>
        <fullName evidence="2">Inositol polyphosphate-5-phosphatase A-like</fullName>
    </submittedName>
</protein>
<dbReference type="GO" id="GO:0004445">
    <property type="term" value="F:inositol-polyphosphate 5-phosphatase activity"/>
    <property type="evidence" value="ECO:0007669"/>
    <property type="project" value="InterPro"/>
</dbReference>
<dbReference type="AlphaFoldDB" id="A0AAD8G0T4"/>
<evidence type="ECO:0000256" key="1">
    <source>
        <dbReference type="ARBA" id="ARBA00022801"/>
    </source>
</evidence>
<dbReference type="EMBL" id="JAGXEW010000013">
    <property type="protein sequence ID" value="KAK1164385.1"/>
    <property type="molecule type" value="Genomic_DNA"/>
</dbReference>
<dbReference type="PANTHER" id="PTHR12997">
    <property type="entry name" value="TYPE I INOSITOL-1,4,5-TRISPHOSPHATE 5-PHOSPHATASE"/>
    <property type="match status" value="1"/>
</dbReference>
<reference evidence="2" key="1">
    <citation type="submission" date="2022-02" db="EMBL/GenBank/DDBJ databases">
        <title>Atlantic sturgeon de novo genome assembly.</title>
        <authorList>
            <person name="Stock M."/>
            <person name="Klopp C."/>
            <person name="Guiguen Y."/>
            <person name="Cabau C."/>
            <person name="Parinello H."/>
            <person name="Santidrian Yebra-Pimentel E."/>
            <person name="Kuhl H."/>
            <person name="Dirks R.P."/>
            <person name="Guessner J."/>
            <person name="Wuertz S."/>
            <person name="Du K."/>
            <person name="Schartl M."/>
        </authorList>
    </citation>
    <scope>NUCLEOTIDE SEQUENCE</scope>
    <source>
        <strain evidence="2">STURGEONOMICS-FGT-2020</strain>
        <tissue evidence="2">Whole blood</tissue>
    </source>
</reference>
<evidence type="ECO:0000313" key="3">
    <source>
        <dbReference type="Proteomes" id="UP001230051"/>
    </source>
</evidence>
<proteinExistence type="predicted"/>
<dbReference type="Proteomes" id="UP001230051">
    <property type="component" value="Unassembled WGS sequence"/>
</dbReference>
<accession>A0AAD8G0T4</accession>
<comment type="caution">
    <text evidence="2">The sequence shown here is derived from an EMBL/GenBank/DDBJ whole genome shotgun (WGS) entry which is preliminary data.</text>
</comment>
<organism evidence="2 3">
    <name type="scientific">Acipenser oxyrinchus oxyrinchus</name>
    <dbReference type="NCBI Taxonomy" id="40147"/>
    <lineage>
        <taxon>Eukaryota</taxon>
        <taxon>Metazoa</taxon>
        <taxon>Chordata</taxon>
        <taxon>Craniata</taxon>
        <taxon>Vertebrata</taxon>
        <taxon>Euteleostomi</taxon>
        <taxon>Actinopterygii</taxon>
        <taxon>Chondrostei</taxon>
        <taxon>Acipenseriformes</taxon>
        <taxon>Acipenseridae</taxon>
        <taxon>Acipenser</taxon>
    </lineage>
</organism>
<evidence type="ECO:0000313" key="2">
    <source>
        <dbReference type="EMBL" id="KAK1164385.1"/>
    </source>
</evidence>